<keyword evidence="5 9" id="KW-0472">Membrane</keyword>
<dbReference type="InterPro" id="IPR017452">
    <property type="entry name" value="GPCR_Rhodpsn_7TM"/>
</dbReference>
<dbReference type="SUPFAM" id="SSF81321">
    <property type="entry name" value="Family A G protein-coupled receptor-like"/>
    <property type="match status" value="1"/>
</dbReference>
<feature type="transmembrane region" description="Helical" evidence="9">
    <location>
        <begin position="54"/>
        <end position="75"/>
    </location>
</feature>
<evidence type="ECO:0000313" key="12">
    <source>
        <dbReference type="Proteomes" id="UP000264800"/>
    </source>
</evidence>
<dbReference type="CDD" id="cd14982">
    <property type="entry name" value="7tmA_purinoceptor-like"/>
    <property type="match status" value="1"/>
</dbReference>
<evidence type="ECO:0000256" key="5">
    <source>
        <dbReference type="ARBA" id="ARBA00023136"/>
    </source>
</evidence>
<dbReference type="Gene3D" id="1.20.1070.10">
    <property type="entry name" value="Rhodopsin 7-helix transmembrane proteins"/>
    <property type="match status" value="1"/>
</dbReference>
<dbReference type="Pfam" id="PF00001">
    <property type="entry name" value="7tm_1"/>
    <property type="match status" value="1"/>
</dbReference>
<dbReference type="PRINTS" id="PR00237">
    <property type="entry name" value="GPCRRHODOPSN"/>
</dbReference>
<sequence length="298" mass="33368">MGNGDNQKTTSSIMIRPIYAVVFGCILALGLPLNATSLWILLRHHGLKSPNAVLMINLAISDLLLVIFLPVRVYLYATGTWPLGKTTCLLVTLLFRDNIRSSSIFITFISVDRLLAVVYPLRSRHLRTASNAVKGAALVWLYVLVLNIPEGVNMSRHLRSQNETTCFESAHSKNPRKSNIIYIHIVVMLVMLAVNIWCTVMVLGTLHSRLSASARVNNKVNVMVIFAMNLVIFIICFLPVTLSSVLDINGSDLTPLICLATVNCCLDPLLYYFSLDAFWRKKEDANMRRTTRTNDTEQ</sequence>
<feature type="transmembrane region" description="Helical" evidence="9">
    <location>
        <begin position="220"/>
        <end position="241"/>
    </location>
</feature>
<dbReference type="OMA" id="SAVIMIN"/>
<proteinExistence type="predicted"/>
<keyword evidence="7" id="KW-0325">Glycoprotein</keyword>
<reference evidence="11" key="2">
    <citation type="submission" date="2025-09" db="UniProtKB">
        <authorList>
            <consortium name="Ensembl"/>
        </authorList>
    </citation>
    <scope>IDENTIFICATION</scope>
</reference>
<dbReference type="GO" id="GO:0035025">
    <property type="term" value="P:positive regulation of Rho protein signal transduction"/>
    <property type="evidence" value="ECO:0007669"/>
    <property type="project" value="TreeGrafter"/>
</dbReference>
<evidence type="ECO:0000256" key="7">
    <source>
        <dbReference type="ARBA" id="ARBA00023180"/>
    </source>
</evidence>
<feature type="transmembrane region" description="Helical" evidence="9">
    <location>
        <begin position="131"/>
        <end position="149"/>
    </location>
</feature>
<feature type="domain" description="G-protein coupled receptors family 1 profile" evidence="10">
    <location>
        <begin position="33"/>
        <end position="271"/>
    </location>
</feature>
<comment type="subcellular location">
    <subcellularLocation>
        <location evidence="1">Membrane</location>
        <topology evidence="1">Multi-pass membrane protein</topology>
    </subcellularLocation>
</comment>
<dbReference type="PROSITE" id="PS50262">
    <property type="entry name" value="G_PROTEIN_RECEP_F1_2"/>
    <property type="match status" value="1"/>
</dbReference>
<evidence type="ECO:0000256" key="4">
    <source>
        <dbReference type="ARBA" id="ARBA00023040"/>
    </source>
</evidence>
<dbReference type="GO" id="GO:0005886">
    <property type="term" value="C:plasma membrane"/>
    <property type="evidence" value="ECO:0007669"/>
    <property type="project" value="TreeGrafter"/>
</dbReference>
<protein>
    <submittedName>
        <fullName evidence="11">Lysophosphatidic acid receptor 5b</fullName>
    </submittedName>
</protein>
<evidence type="ECO:0000256" key="9">
    <source>
        <dbReference type="SAM" id="Phobius"/>
    </source>
</evidence>
<evidence type="ECO:0000256" key="8">
    <source>
        <dbReference type="ARBA" id="ARBA00023224"/>
    </source>
</evidence>
<evidence type="ECO:0000256" key="6">
    <source>
        <dbReference type="ARBA" id="ARBA00023170"/>
    </source>
</evidence>
<name>A0A3Q3A5Q1_KRYMA</name>
<evidence type="ECO:0000313" key="11">
    <source>
        <dbReference type="Ensembl" id="ENSKMAP00000006209.1"/>
    </source>
</evidence>
<evidence type="ECO:0000256" key="3">
    <source>
        <dbReference type="ARBA" id="ARBA00022989"/>
    </source>
</evidence>
<evidence type="ECO:0000256" key="2">
    <source>
        <dbReference type="ARBA" id="ARBA00022692"/>
    </source>
</evidence>
<keyword evidence="2 9" id="KW-0812">Transmembrane</keyword>
<keyword evidence="12" id="KW-1185">Reference proteome</keyword>
<dbReference type="Ensembl" id="ENSKMAT00000006317.1">
    <property type="protein sequence ID" value="ENSKMAP00000006209.1"/>
    <property type="gene ID" value="ENSKMAG00000004720.1"/>
</dbReference>
<reference evidence="11" key="1">
    <citation type="submission" date="2025-08" db="UniProtKB">
        <authorList>
            <consortium name="Ensembl"/>
        </authorList>
    </citation>
    <scope>IDENTIFICATION</scope>
</reference>
<dbReference type="Proteomes" id="UP000264800">
    <property type="component" value="Unplaced"/>
</dbReference>
<feature type="transmembrane region" description="Helical" evidence="9">
    <location>
        <begin position="253"/>
        <end position="273"/>
    </location>
</feature>
<organism evidence="11 12">
    <name type="scientific">Kryptolebias marmoratus</name>
    <name type="common">Mangrove killifish</name>
    <name type="synonym">Rivulus marmoratus</name>
    <dbReference type="NCBI Taxonomy" id="37003"/>
    <lineage>
        <taxon>Eukaryota</taxon>
        <taxon>Metazoa</taxon>
        <taxon>Chordata</taxon>
        <taxon>Craniata</taxon>
        <taxon>Vertebrata</taxon>
        <taxon>Euteleostomi</taxon>
        <taxon>Actinopterygii</taxon>
        <taxon>Neopterygii</taxon>
        <taxon>Teleostei</taxon>
        <taxon>Neoteleostei</taxon>
        <taxon>Acanthomorphata</taxon>
        <taxon>Ovalentaria</taxon>
        <taxon>Atherinomorphae</taxon>
        <taxon>Cyprinodontiformes</taxon>
        <taxon>Rivulidae</taxon>
        <taxon>Kryptolebias</taxon>
    </lineage>
</organism>
<dbReference type="PANTHER" id="PTHR24232:SF90">
    <property type="entry name" value="LYSOPHOSPHATIDIC ACID RECEPTOR 5B"/>
    <property type="match status" value="1"/>
</dbReference>
<keyword evidence="4" id="KW-0297">G-protein coupled receptor</keyword>
<dbReference type="AlphaFoldDB" id="A0A3Q3A5Q1"/>
<evidence type="ECO:0000256" key="1">
    <source>
        <dbReference type="ARBA" id="ARBA00004141"/>
    </source>
</evidence>
<keyword evidence="8" id="KW-0807">Transducer</keyword>
<keyword evidence="6" id="KW-0675">Receptor</keyword>
<dbReference type="InterPro" id="IPR000276">
    <property type="entry name" value="GPCR_Rhodpsn"/>
</dbReference>
<keyword evidence="3 9" id="KW-1133">Transmembrane helix</keyword>
<feature type="transmembrane region" description="Helical" evidence="9">
    <location>
        <begin position="18"/>
        <end position="42"/>
    </location>
</feature>
<dbReference type="GO" id="GO:0007200">
    <property type="term" value="P:phospholipase C-activating G protein-coupled receptor signaling pathway"/>
    <property type="evidence" value="ECO:0007669"/>
    <property type="project" value="TreeGrafter"/>
</dbReference>
<evidence type="ECO:0000259" key="10">
    <source>
        <dbReference type="PROSITE" id="PS50262"/>
    </source>
</evidence>
<dbReference type="PANTHER" id="PTHR24232">
    <property type="entry name" value="G-PROTEIN COUPLED RECEPTOR"/>
    <property type="match status" value="1"/>
</dbReference>
<dbReference type="PRINTS" id="PR01157">
    <property type="entry name" value="P2YPURNOCPTR"/>
</dbReference>
<feature type="transmembrane region" description="Helical" evidence="9">
    <location>
        <begin position="181"/>
        <end position="208"/>
    </location>
</feature>
<accession>A0A3Q3A5Q1</accession>
<dbReference type="GeneTree" id="ENSGT00950000183136"/>
<dbReference type="GO" id="GO:0070915">
    <property type="term" value="F:lysophosphatidic acid receptor activity"/>
    <property type="evidence" value="ECO:0007669"/>
    <property type="project" value="TreeGrafter"/>
</dbReference>